<evidence type="ECO:0000313" key="2">
    <source>
        <dbReference type="EMBL" id="MDG0794144.1"/>
    </source>
</evidence>
<accession>A0A9X4KKW6</accession>
<evidence type="ECO:0000313" key="3">
    <source>
        <dbReference type="Proteomes" id="UP001153387"/>
    </source>
</evidence>
<dbReference type="RefSeq" id="WP_277567911.1">
    <property type="nucleotide sequence ID" value="NZ_JAPDHZ010000006.1"/>
</dbReference>
<feature type="region of interest" description="Disordered" evidence="1">
    <location>
        <begin position="1"/>
        <end position="57"/>
    </location>
</feature>
<proteinExistence type="predicted"/>
<dbReference type="Proteomes" id="UP001153387">
    <property type="component" value="Unassembled WGS sequence"/>
</dbReference>
<dbReference type="EMBL" id="JAPDHZ010000006">
    <property type="protein sequence ID" value="MDG0794144.1"/>
    <property type="molecule type" value="Genomic_DNA"/>
</dbReference>
<gene>
    <name evidence="2" type="ORF">OMP38_27405</name>
</gene>
<reference evidence="2 3" key="1">
    <citation type="submission" date="2022-10" db="EMBL/GenBank/DDBJ databases">
        <title>Comparative genomic analysis of Cohnella hashimotonis sp. nov., isolated from the International Space Station.</title>
        <authorList>
            <person name="Simpson A."/>
            <person name="Venkateswaran K."/>
        </authorList>
    </citation>
    <scope>NUCLEOTIDE SEQUENCE [LARGE SCALE GENOMIC DNA]</scope>
    <source>
        <strain evidence="2 3">DSM 18997</strain>
    </source>
</reference>
<keyword evidence="3" id="KW-1185">Reference proteome</keyword>
<evidence type="ECO:0000256" key="1">
    <source>
        <dbReference type="SAM" id="MobiDB-lite"/>
    </source>
</evidence>
<organism evidence="2 3">
    <name type="scientific">Cohnella ginsengisoli</name>
    <dbReference type="NCBI Taxonomy" id="425004"/>
    <lineage>
        <taxon>Bacteria</taxon>
        <taxon>Bacillati</taxon>
        <taxon>Bacillota</taxon>
        <taxon>Bacilli</taxon>
        <taxon>Bacillales</taxon>
        <taxon>Paenibacillaceae</taxon>
        <taxon>Cohnella</taxon>
    </lineage>
</organism>
<dbReference type="AlphaFoldDB" id="A0A9X4KKW6"/>
<comment type="caution">
    <text evidence="2">The sequence shown here is derived from an EMBL/GenBank/DDBJ whole genome shotgun (WGS) entry which is preliminary data.</text>
</comment>
<name>A0A9X4KKW6_9BACL</name>
<feature type="compositionally biased region" description="Basic and acidic residues" evidence="1">
    <location>
        <begin position="43"/>
        <end position="56"/>
    </location>
</feature>
<sequence length="83" mass="9186">MEIVENQNEGGRKDRDLIQQDVQRGFDGRRLGDAREASVSSDRLGHPVHRSDEMGQKTRGIVIPFVQGEPCDRTAASGRPLAD</sequence>
<feature type="compositionally biased region" description="Basic and acidic residues" evidence="1">
    <location>
        <begin position="10"/>
        <end position="36"/>
    </location>
</feature>
<protein>
    <submittedName>
        <fullName evidence="2">Uncharacterized protein</fullName>
    </submittedName>
</protein>